<evidence type="ECO:0008006" key="3">
    <source>
        <dbReference type="Google" id="ProtNLM"/>
    </source>
</evidence>
<dbReference type="EMBL" id="CP001055">
    <property type="protein sequence ID" value="ACC97987.1"/>
    <property type="molecule type" value="Genomic_DNA"/>
</dbReference>
<dbReference type="AlphaFoldDB" id="B2KBG5"/>
<keyword evidence="2" id="KW-1185">Reference proteome</keyword>
<proteinExistence type="predicted"/>
<protein>
    <recommendedName>
        <fullName evidence="3">Haem-binding uptake Tiki superfamily ChaN domain-containing protein</fullName>
    </recommendedName>
</protein>
<gene>
    <name evidence="1" type="ordered locus">Emin_0430</name>
</gene>
<reference evidence="1 2" key="1">
    <citation type="journal article" date="2009" name="Appl. Environ. Microbiol.">
        <title>Genomic analysis of 'Elusimicrobium minutum,' the first cultivated representative of the phylum 'Elusimicrobia' (formerly termite group 1).</title>
        <authorList>
            <person name="Herlemann D.P.R."/>
            <person name="Geissinger O."/>
            <person name="Ikeda-Ohtsubo W."/>
            <person name="Kunin V."/>
            <person name="Sun H."/>
            <person name="Lapidus A."/>
            <person name="Hugenholtz P."/>
            <person name="Brune A."/>
        </authorList>
    </citation>
    <scope>NUCLEOTIDE SEQUENCE [LARGE SCALE GENOMIC DNA]</scope>
    <source>
        <strain evidence="1 2">Pei191</strain>
    </source>
</reference>
<evidence type="ECO:0000313" key="1">
    <source>
        <dbReference type="EMBL" id="ACC97987.1"/>
    </source>
</evidence>
<sequence length="324" mass="36888">MKHINIFLLLILLISYAHGARDYLKTSEGNGYPKKLLAYIENYRAETEADPYILANSDRNDITAGDNSKIFDFIANQDNDAYIKYYGKTINYNEFISSGIKALLVGETHNFDLEKEVVKIVENFKKHRHMPYFASEFMASDANDLIALCQSSGDKNILNGKQVRKEVKPFIEEFSELKIIGLEPPEIFNAPFPFVCDYSRAVLYYRAKADDDVRLAVLSPEAVAYRNRHWVKMLTPYLSDNNIIVVYGGAGHMFYGDPSGSIADRLMGQNINTAVMFLLSKKQFKTKGGEYKNLEKKFSKGKAVVKIPDSEKKIFPFDYLVITD</sequence>
<organism evidence="1 2">
    <name type="scientific">Elusimicrobium minutum (strain Pei191)</name>
    <dbReference type="NCBI Taxonomy" id="445932"/>
    <lineage>
        <taxon>Bacteria</taxon>
        <taxon>Pseudomonadati</taxon>
        <taxon>Elusimicrobiota</taxon>
        <taxon>Elusimicrobia</taxon>
        <taxon>Elusimicrobiales</taxon>
        <taxon>Elusimicrobiaceae</taxon>
        <taxon>Elusimicrobium</taxon>
    </lineage>
</organism>
<dbReference type="STRING" id="445932.Emin_0430"/>
<dbReference type="Proteomes" id="UP000001029">
    <property type="component" value="Chromosome"/>
</dbReference>
<accession>B2KBG5</accession>
<name>B2KBG5_ELUMP</name>
<dbReference type="HOGENOM" id="CLU_857222_0_0_0"/>
<dbReference type="RefSeq" id="WP_012414602.1">
    <property type="nucleotide sequence ID" value="NC_010644.1"/>
</dbReference>
<evidence type="ECO:0000313" key="2">
    <source>
        <dbReference type="Proteomes" id="UP000001029"/>
    </source>
</evidence>
<dbReference type="KEGG" id="emi:Emin_0430"/>